<organism evidence="3 4">
    <name type="scientific">Theileria orientalis strain Shintoku</name>
    <dbReference type="NCBI Taxonomy" id="869250"/>
    <lineage>
        <taxon>Eukaryota</taxon>
        <taxon>Sar</taxon>
        <taxon>Alveolata</taxon>
        <taxon>Apicomplexa</taxon>
        <taxon>Aconoidasida</taxon>
        <taxon>Piroplasmida</taxon>
        <taxon>Theileriidae</taxon>
        <taxon>Theileria</taxon>
    </lineage>
</organism>
<feature type="transmembrane region" description="Helical" evidence="2">
    <location>
        <begin position="231"/>
        <end position="250"/>
    </location>
</feature>
<sequence>MPSYSQKGNSLFTSHLTFFFLGLSSTIVYPLLHLDSFLFLRFLGITIYDAESISFLLRRLNLFVGLATCSMCLLVGKTADYSNWSWFLFASYFFTSFYVYSLSHNLLFINSISVLAVFFISLSSHGLLSSTIRLMFSKNIGFTDNNPSLRFYIFTCGCFSSSLVVKLLIKFSAGDVFTDTDNYNTLKLFNRLFISFTVIVLVTCFLLSTLNPADEESPKVSSNSFKSTFSGNIWVFTICYFSWSLSPFMNNLSLTVMHSIKRTQLFQMEYYQFVTSLIVSAFIYITDYFDVISFRRKGYIYNSLYRSLCSMIRYRSNKPLTPGSNTHQDVRENLDNLSTALSIRLFRDIQAWQSLPYGFWIEWEDYDNFDNNRMLNVMTMYMTVNNILNEDPFDLEEYYHLGCTHKTHPVEHFKTLKDHKYTLIWLACSYVNYCNNLICRLNDIFKCGDGDTKCCLEAFKDDKIKCLKDGCKIENFICQDECCCNKSTCEVLKTYIRGALSGCVEDCNALLYDINASQELSDSSVANYDDLMRALRAFEGFLMRFLVSLLYGRLIDEYLAIHSYMKPFCLKLSAELKKFADYCGCKMQCLDTKSSKGKKCCCGMYNKMVEAVCRLHAWQKKACDIMKGSSIDSLIDTMPPISLSRSVFLLASFFHDFMISELLYEKATCKCAGTGEKDEKGDKTKNEEKPRTEGNNGGRQTPVNGSNTGSETNTRSGLTTENGKTTEQGEKKEDKCCCIGGLSCYCCRYNSRVDDIMNLLLSALNRLTDCDSILAHVISVFSSFSSFRHPANFREAVYPVKGISPFDFYDAKDRGNGKDNVLFVFSSIYTNFNELMSTISLPGHFGLGSSCTCSQNESGLCPCLRELISTIKEVCTMISKISSEIGPVVSTVYYITNYPRVQKYLKRLLCSSNKLRCLAGSVKKCSGGDSKCCGSTPNVCEFVFKLADSLTHTFQLLEKVYEQSESSIKAMDCLHTQFSDLNKENEKLYKSIRGTRMGLLTEPSNLFSKLITYYKKTIIGRVPDYKRWEFYMFITFTFSCLVLIYLARLLPYLRNVPNEKKFKYLIILYSLMTAYYFNSSFGFMSSFGEDSSYYINLAIILGMILSIIYSWLTQWFTYRMLLFEQFVDLYSRFRLLFPGSNYSHSPSLFWWVEGFVSFIRMDMLSMFYFVTLAKTSDKYSPYSFGFSMQLNVEYDLVESDPHIFTEEECMRNIKKSVFETQYTELFNLLDYRSFYHVYETDYSFMRQPSPNKTAYPFDLLYHGWSMGYTVSEMSDRLYHLRELALKAIEKRVQEEAIESNYDITSITKLKIFFEFQHECLLEAPKLAVKDSFRKNHSFLSLQSRKLVKLYEKLYQDQWLAYFQDRNSADQSRDSKPPPKEMSAVELLEYFDSWRRVKMRNCDMRYGRNDVCKVAVSRTCSEFEKLAYRPVESHQIISDYSKLVATSFTLKDIPKSFEVIKYLSRPTRDNENRQVRPVLDKIAKLIRRHSFGVRSSILMDFISVCKNIEFENTMAHRVYNIDKFLIGEWIRWQGLHISGDLVTLLVEFLLS</sequence>
<feature type="transmembrane region" description="Helical" evidence="2">
    <location>
        <begin position="270"/>
        <end position="289"/>
    </location>
</feature>
<gene>
    <name evidence="3" type="ORF">TOT_030000890</name>
</gene>
<evidence type="ECO:0000313" key="3">
    <source>
        <dbReference type="EMBL" id="BAM40756.1"/>
    </source>
</evidence>
<name>J4C3N6_THEOR</name>
<proteinExistence type="predicted"/>
<feature type="transmembrane region" description="Helical" evidence="2">
    <location>
        <begin position="106"/>
        <end position="128"/>
    </location>
</feature>
<feature type="transmembrane region" description="Helical" evidence="2">
    <location>
        <begin position="1093"/>
        <end position="1112"/>
    </location>
</feature>
<dbReference type="GeneID" id="20716027"/>
<feature type="region of interest" description="Disordered" evidence="1">
    <location>
        <begin position="675"/>
        <end position="726"/>
    </location>
</feature>
<feature type="transmembrane region" description="Helical" evidence="2">
    <location>
        <begin position="189"/>
        <end position="210"/>
    </location>
</feature>
<feature type="transmembrane region" description="Helical" evidence="2">
    <location>
        <begin position="12"/>
        <end position="32"/>
    </location>
</feature>
<keyword evidence="2" id="KW-0812">Transmembrane</keyword>
<feature type="transmembrane region" description="Helical" evidence="2">
    <location>
        <begin position="52"/>
        <end position="76"/>
    </location>
</feature>
<dbReference type="Proteomes" id="UP000003786">
    <property type="component" value="Chromosome 3"/>
</dbReference>
<feature type="compositionally biased region" description="Polar residues" evidence="1">
    <location>
        <begin position="698"/>
        <end position="726"/>
    </location>
</feature>
<dbReference type="RefSeq" id="XP_009691057.1">
    <property type="nucleotide sequence ID" value="XM_009692762.1"/>
</dbReference>
<dbReference type="KEGG" id="tot:TOT_030000890"/>
<evidence type="ECO:0000313" key="4">
    <source>
        <dbReference type="Proteomes" id="UP000003786"/>
    </source>
</evidence>
<dbReference type="eggNOG" id="ENOG502TN3S">
    <property type="taxonomic scope" value="Eukaryota"/>
</dbReference>
<keyword evidence="2" id="KW-0472">Membrane</keyword>
<protein>
    <submittedName>
        <fullName evidence="3">Uncharacterized protein</fullName>
    </submittedName>
</protein>
<feature type="transmembrane region" description="Helical" evidence="2">
    <location>
        <begin position="83"/>
        <end position="100"/>
    </location>
</feature>
<dbReference type="EMBL" id="AP011948">
    <property type="protein sequence ID" value="BAM40756.1"/>
    <property type="molecule type" value="Genomic_DNA"/>
</dbReference>
<feature type="transmembrane region" description="Helical" evidence="2">
    <location>
        <begin position="1062"/>
        <end position="1081"/>
    </location>
</feature>
<keyword evidence="4" id="KW-1185">Reference proteome</keyword>
<dbReference type="OMA" id="WQGLHIS"/>
<dbReference type="STRING" id="869250.J4C3N6"/>
<evidence type="ECO:0000256" key="1">
    <source>
        <dbReference type="SAM" id="MobiDB-lite"/>
    </source>
</evidence>
<feature type="transmembrane region" description="Helical" evidence="2">
    <location>
        <begin position="1030"/>
        <end position="1050"/>
    </location>
</feature>
<feature type="transmembrane region" description="Helical" evidence="2">
    <location>
        <begin position="1148"/>
        <end position="1170"/>
    </location>
</feature>
<dbReference type="VEuPathDB" id="PiroplasmaDB:TOT_030000890"/>
<reference evidence="3 4" key="1">
    <citation type="journal article" date="2012" name="MBio">
        <title>Comparative genome analysis of three eukaryotic parasites with differing abilities to transform leukocytes reveals key mediators of Theileria-induced leukocyte transformation.</title>
        <authorList>
            <person name="Hayashida K."/>
            <person name="Hara Y."/>
            <person name="Abe T."/>
            <person name="Yamasaki C."/>
            <person name="Toyoda A."/>
            <person name="Kosuge T."/>
            <person name="Suzuki Y."/>
            <person name="Sato Y."/>
            <person name="Kawashima S."/>
            <person name="Katayama T."/>
            <person name="Wakaguri H."/>
            <person name="Inoue N."/>
            <person name="Homma K."/>
            <person name="Tada-Umezaki M."/>
            <person name="Yagi Y."/>
            <person name="Fujii Y."/>
            <person name="Habara T."/>
            <person name="Kanehisa M."/>
            <person name="Watanabe H."/>
            <person name="Ito K."/>
            <person name="Gojobori T."/>
            <person name="Sugawara H."/>
            <person name="Imanishi T."/>
            <person name="Weir W."/>
            <person name="Gardner M."/>
            <person name="Pain A."/>
            <person name="Shiels B."/>
            <person name="Hattori M."/>
            <person name="Nene V."/>
            <person name="Sugimoto C."/>
        </authorList>
    </citation>
    <scope>NUCLEOTIDE SEQUENCE [LARGE SCALE GENOMIC DNA]</scope>
    <source>
        <strain evidence="3 4">Shintoku</strain>
    </source>
</reference>
<dbReference type="OrthoDB" id="360768at2759"/>
<keyword evidence="2" id="KW-1133">Transmembrane helix</keyword>
<accession>J4C3N6</accession>
<feature type="compositionally biased region" description="Basic and acidic residues" evidence="1">
    <location>
        <begin position="675"/>
        <end position="692"/>
    </location>
</feature>
<evidence type="ECO:0000256" key="2">
    <source>
        <dbReference type="SAM" id="Phobius"/>
    </source>
</evidence>